<dbReference type="InterPro" id="IPR036514">
    <property type="entry name" value="SGNH_hydro_sf"/>
</dbReference>
<evidence type="ECO:0000313" key="1">
    <source>
        <dbReference type="EMBL" id="QDU68685.1"/>
    </source>
</evidence>
<evidence type="ECO:0000313" key="2">
    <source>
        <dbReference type="Proteomes" id="UP000316921"/>
    </source>
</evidence>
<accession>A0A518BNX3</accession>
<dbReference type="GO" id="GO:0016788">
    <property type="term" value="F:hydrolase activity, acting on ester bonds"/>
    <property type="evidence" value="ECO:0007669"/>
    <property type="project" value="UniProtKB-ARBA"/>
</dbReference>
<reference evidence="1 2" key="1">
    <citation type="submission" date="2019-02" db="EMBL/GenBank/DDBJ databases">
        <title>Deep-cultivation of Planctomycetes and their phenomic and genomic characterization uncovers novel biology.</title>
        <authorList>
            <person name="Wiegand S."/>
            <person name="Jogler M."/>
            <person name="Boedeker C."/>
            <person name="Pinto D."/>
            <person name="Vollmers J."/>
            <person name="Rivas-Marin E."/>
            <person name="Kohn T."/>
            <person name="Peeters S.H."/>
            <person name="Heuer A."/>
            <person name="Rast P."/>
            <person name="Oberbeckmann S."/>
            <person name="Bunk B."/>
            <person name="Jeske O."/>
            <person name="Meyerdierks A."/>
            <person name="Storesund J.E."/>
            <person name="Kallscheuer N."/>
            <person name="Luecker S."/>
            <person name="Lage O.M."/>
            <person name="Pohl T."/>
            <person name="Merkel B.J."/>
            <person name="Hornburger P."/>
            <person name="Mueller R.-W."/>
            <person name="Bruemmer F."/>
            <person name="Labrenz M."/>
            <person name="Spormann A.M."/>
            <person name="Op den Camp H."/>
            <person name="Overmann J."/>
            <person name="Amann R."/>
            <person name="Jetten M.S.M."/>
            <person name="Mascher T."/>
            <person name="Medema M.H."/>
            <person name="Devos D.P."/>
            <person name="Kaster A.-K."/>
            <person name="Ovreas L."/>
            <person name="Rohde M."/>
            <person name="Galperin M.Y."/>
            <person name="Jogler C."/>
        </authorList>
    </citation>
    <scope>NUCLEOTIDE SEQUENCE [LARGE SCALE GENOMIC DNA]</scope>
    <source>
        <strain evidence="1 2">Pla133</strain>
    </source>
</reference>
<name>A0A518BNX3_9BACT</name>
<dbReference type="RefSeq" id="WP_145067908.1">
    <property type="nucleotide sequence ID" value="NZ_CP036287.1"/>
</dbReference>
<dbReference type="EMBL" id="CP036287">
    <property type="protein sequence ID" value="QDU68685.1"/>
    <property type="molecule type" value="Genomic_DNA"/>
</dbReference>
<organism evidence="1 2">
    <name type="scientific">Engelhardtia mirabilis</name>
    <dbReference type="NCBI Taxonomy" id="2528011"/>
    <lineage>
        <taxon>Bacteria</taxon>
        <taxon>Pseudomonadati</taxon>
        <taxon>Planctomycetota</taxon>
        <taxon>Planctomycetia</taxon>
        <taxon>Planctomycetia incertae sedis</taxon>
        <taxon>Engelhardtia</taxon>
    </lineage>
</organism>
<dbReference type="Gene3D" id="3.40.50.1110">
    <property type="entry name" value="SGNH hydrolase"/>
    <property type="match status" value="1"/>
</dbReference>
<gene>
    <name evidence="1" type="ORF">Pla133_37880</name>
</gene>
<proteinExistence type="predicted"/>
<keyword evidence="2" id="KW-1185">Reference proteome</keyword>
<dbReference type="AlphaFoldDB" id="A0A518BNX3"/>
<dbReference type="KEGG" id="pbap:Pla133_37880"/>
<sequence>MRPSLARRLGGAALSLLAVVALFAALEFGLRAAGIAEPPSSTLRYQQVYPPLLRPDELPDGRQVLATVDPRLPYQWIAPGDDVFRVAVFGGSAVAGLGSAPGATFARELETILRAAYPDTAVEVLNLGVVALASGQVLELVEDLAAHGELDLAVIYSGNNEFLELHSRVFAEHTGAAPGPLAAALRSSRLASLLRGGRREPSPEELERSVSTRNLAANDDRVEHSDMLAEVRIDAAQVTAVEQAYEDNLRAMVAACREAEVPAVVCTVATNWRWTGLEDEDDSLWRDELGLAGDALVAACVDRAARADDPVERWHWLDRAARTAEGGGQAARAAELFRSALDSDPHLRRATSRLAERARAVAASEAGAYLFDADAVLTALSTGGVIGFETFYDYVHFTPGGALTMARELARAAGAAGLLPGPYEAPRGELEQRLAFIEADGPDALAVRDFLGFGFDRTLLESRDLWRYDAMQDDLDARIDADPQDWRARCYRGNVAFFRPGGAADAERDYRAALAIQEQEAVRGNLERVTTDRRP</sequence>
<dbReference type="Proteomes" id="UP000316921">
    <property type="component" value="Chromosome"/>
</dbReference>
<dbReference type="SUPFAM" id="SSF52266">
    <property type="entry name" value="SGNH hydrolase"/>
    <property type="match status" value="1"/>
</dbReference>
<evidence type="ECO:0008006" key="3">
    <source>
        <dbReference type="Google" id="ProtNLM"/>
    </source>
</evidence>
<protein>
    <recommendedName>
        <fullName evidence="3">SGNH hydrolase-type esterase domain-containing protein</fullName>
    </recommendedName>
</protein>